<dbReference type="InterPro" id="IPR008990">
    <property type="entry name" value="Elect_transpt_acc-like_dom_sf"/>
</dbReference>
<dbReference type="SUPFAM" id="SSF50090">
    <property type="entry name" value="Electron transport accessory proteins"/>
    <property type="match status" value="1"/>
</dbReference>
<dbReference type="EMBL" id="FQZQ01000003">
    <property type="protein sequence ID" value="SHI78750.1"/>
    <property type="molecule type" value="Genomic_DNA"/>
</dbReference>
<evidence type="ECO:0000259" key="1">
    <source>
        <dbReference type="Pfam" id="PF21006"/>
    </source>
</evidence>
<dbReference type="Proteomes" id="UP000183982">
    <property type="component" value="Unassembled WGS sequence"/>
</dbReference>
<dbReference type="InterPro" id="IPR023808">
    <property type="entry name" value="Nitrile_Hydratase_acc_put"/>
</dbReference>
<proteinExistence type="predicted"/>
<dbReference type="RefSeq" id="WP_073249398.1">
    <property type="nucleotide sequence ID" value="NZ_FQZQ01000003.1"/>
</dbReference>
<organism evidence="2 3">
    <name type="scientific">Shimia gijangensis</name>
    <dbReference type="NCBI Taxonomy" id="1470563"/>
    <lineage>
        <taxon>Bacteria</taxon>
        <taxon>Pseudomonadati</taxon>
        <taxon>Pseudomonadota</taxon>
        <taxon>Alphaproteobacteria</taxon>
        <taxon>Rhodobacterales</taxon>
        <taxon>Roseobacteraceae</taxon>
    </lineage>
</organism>
<evidence type="ECO:0000313" key="2">
    <source>
        <dbReference type="EMBL" id="SHI78750.1"/>
    </source>
</evidence>
<keyword evidence="3" id="KW-1185">Reference proteome</keyword>
<gene>
    <name evidence="2" type="ORF">SAMN05444000_10362</name>
</gene>
<dbReference type="InterPro" id="IPR049054">
    <property type="entry name" value="CN_hydtase_beta-like_N"/>
</dbReference>
<dbReference type="InterPro" id="IPR042262">
    <property type="entry name" value="CN_hydtase_beta_C"/>
</dbReference>
<dbReference type="OrthoDB" id="9811616at2"/>
<dbReference type="Pfam" id="PF21006">
    <property type="entry name" value="NHase_beta_N"/>
    <property type="match status" value="1"/>
</dbReference>
<name>A0A1M6E044_9RHOB</name>
<accession>A0A1M6E044</accession>
<dbReference type="NCBIfam" id="TIGR03889">
    <property type="entry name" value="nitrile_acc"/>
    <property type="match status" value="1"/>
</dbReference>
<reference evidence="3" key="1">
    <citation type="submission" date="2016-11" db="EMBL/GenBank/DDBJ databases">
        <authorList>
            <person name="Varghese N."/>
            <person name="Submissions S."/>
        </authorList>
    </citation>
    <scope>NUCLEOTIDE SEQUENCE [LARGE SCALE GENOMIC DNA]</scope>
    <source>
        <strain evidence="3">DSM 100564</strain>
    </source>
</reference>
<dbReference type="Gene3D" id="1.10.472.20">
    <property type="entry name" value="Nitrile hydratase, beta subunit"/>
    <property type="match status" value="1"/>
</dbReference>
<feature type="domain" description="Nitrile hydratase beta subunit-like N-terminal" evidence="1">
    <location>
        <begin position="5"/>
        <end position="86"/>
    </location>
</feature>
<dbReference type="AlphaFoldDB" id="A0A1M6E044"/>
<sequence length="104" mass="11629">MSKPTPIFEAPWHAQLFALTVHLHEKGVFTWPDWTVDFGVTLADHRLSGDLNGGDDYFNAWLATLERVLQDNKMASGAAVEDMRSAWEQAYLSTPHGHPVKLPA</sequence>
<protein>
    <submittedName>
        <fullName evidence="2">Nitrile hydratase accessory protein</fullName>
    </submittedName>
</protein>
<dbReference type="STRING" id="1470563.SAMN05444000_10362"/>
<evidence type="ECO:0000313" key="3">
    <source>
        <dbReference type="Proteomes" id="UP000183982"/>
    </source>
</evidence>